<dbReference type="VEuPathDB" id="FungiDB:RhiirA1_470907"/>
<gene>
    <name evidence="1" type="ORF">RhiirA4_454901</name>
</gene>
<dbReference type="AlphaFoldDB" id="A0A2I1G3Y7"/>
<sequence length="228" mass="27527">MAKNKGDLPNNGKPFLEYIWSNRIPINQERDKTKLRIEYFKCGSNDRTHEKLNDFHLKEEDTEIDEMEKIIERDKNKDIDEKRKQKLKTVNRHDKVIKRKDISEKFRAIIHACKALEHLNKRCKNKSLIDNYIRSYKYRDMITYIELILVWKFAKLEPQNFRLLDIRHNIMKSLILSDCDDLIKYVLFGDEESIGNKVVHDEPRHIPRNNLWPKRSFLKEDDLDFAKK</sequence>
<protein>
    <submittedName>
        <fullName evidence="1">Uncharacterized protein</fullName>
    </submittedName>
</protein>
<dbReference type="Proteomes" id="UP000234323">
    <property type="component" value="Unassembled WGS sequence"/>
</dbReference>
<dbReference type="EMBL" id="LLXI01000146">
    <property type="protein sequence ID" value="PKY41334.1"/>
    <property type="molecule type" value="Genomic_DNA"/>
</dbReference>
<proteinExistence type="predicted"/>
<comment type="caution">
    <text evidence="1">The sequence shown here is derived from an EMBL/GenBank/DDBJ whole genome shotgun (WGS) entry which is preliminary data.</text>
</comment>
<evidence type="ECO:0000313" key="1">
    <source>
        <dbReference type="EMBL" id="PKY41334.1"/>
    </source>
</evidence>
<accession>A0A2I1G3Y7</accession>
<evidence type="ECO:0000313" key="2">
    <source>
        <dbReference type="Proteomes" id="UP000234323"/>
    </source>
</evidence>
<keyword evidence="2" id="KW-1185">Reference proteome</keyword>
<dbReference type="VEuPathDB" id="FungiDB:FUN_016410"/>
<name>A0A2I1G3Y7_9GLOM</name>
<organism evidence="1 2">
    <name type="scientific">Rhizophagus irregularis</name>
    <dbReference type="NCBI Taxonomy" id="588596"/>
    <lineage>
        <taxon>Eukaryota</taxon>
        <taxon>Fungi</taxon>
        <taxon>Fungi incertae sedis</taxon>
        <taxon>Mucoromycota</taxon>
        <taxon>Glomeromycotina</taxon>
        <taxon>Glomeromycetes</taxon>
        <taxon>Glomerales</taxon>
        <taxon>Glomeraceae</taxon>
        <taxon>Rhizophagus</taxon>
    </lineage>
</organism>
<reference evidence="1 2" key="1">
    <citation type="submission" date="2015-10" db="EMBL/GenBank/DDBJ databases">
        <title>Genome analyses suggest a sexual origin of heterokaryosis in a supposedly ancient asexual fungus.</title>
        <authorList>
            <person name="Ropars J."/>
            <person name="Sedzielewska K."/>
            <person name="Noel J."/>
            <person name="Charron P."/>
            <person name="Farinelli L."/>
            <person name="Marton T."/>
            <person name="Kruger M."/>
            <person name="Pelin A."/>
            <person name="Brachmann A."/>
            <person name="Corradi N."/>
        </authorList>
    </citation>
    <scope>NUCLEOTIDE SEQUENCE [LARGE SCALE GENOMIC DNA]</scope>
    <source>
        <strain evidence="1 2">A4</strain>
    </source>
</reference>